<dbReference type="EMBL" id="JBITGY010000014">
    <property type="protein sequence ID" value="MFI6504257.1"/>
    <property type="molecule type" value="Genomic_DNA"/>
</dbReference>
<evidence type="ECO:0000256" key="2">
    <source>
        <dbReference type="RuleBase" id="RU000363"/>
    </source>
</evidence>
<evidence type="ECO:0000313" key="4">
    <source>
        <dbReference type="EMBL" id="MFI6504257.1"/>
    </source>
</evidence>
<dbReference type="GO" id="GO:0016491">
    <property type="term" value="F:oxidoreductase activity"/>
    <property type="evidence" value="ECO:0007669"/>
    <property type="project" value="UniProtKB-KW"/>
</dbReference>
<sequence length="301" mass="30574">MAALSPDGILLTGRVAVVTGGARGIGRAVAEAFEAFGASVAVCDRIKATGSRATSSTPGSSRTSDTDPSGSSTSAGQANSGQASTGQASTGQASTGNTGGVDANDAEHRLTMTLDVRDPVAADVFAQAVHERFGRVDILVNNAGGTFHAGFADTSAKGERALIDENFIQLTAMIRRLLPMMHAGSSIINITSSEAYQAAPGFAIYAAMKAAVVSLTKSLAVELAPIRVNAIAPDALPTEGEEEVRASMRDEPPRLPPLGRLGDPADAAAAAVFLAGEMARFITGTTIHVDGGINAAGGRRI</sequence>
<gene>
    <name evidence="4" type="ORF">ACIBG2_43225</name>
</gene>
<dbReference type="Proteomes" id="UP001612741">
    <property type="component" value="Unassembled WGS sequence"/>
</dbReference>
<dbReference type="Pfam" id="PF00106">
    <property type="entry name" value="adh_short"/>
    <property type="match status" value="1"/>
</dbReference>
<keyword evidence="4" id="KW-0560">Oxidoreductase</keyword>
<dbReference type="CDD" id="cd05233">
    <property type="entry name" value="SDR_c"/>
    <property type="match status" value="1"/>
</dbReference>
<accession>A0ABW7Z8J5</accession>
<dbReference type="PANTHER" id="PTHR42760:SF135">
    <property type="entry name" value="BLL7886 PROTEIN"/>
    <property type="match status" value="1"/>
</dbReference>
<dbReference type="SUPFAM" id="SSF51735">
    <property type="entry name" value="NAD(P)-binding Rossmann-fold domains"/>
    <property type="match status" value="1"/>
</dbReference>
<feature type="compositionally biased region" description="Basic and acidic residues" evidence="3">
    <location>
        <begin position="243"/>
        <end position="253"/>
    </location>
</feature>
<evidence type="ECO:0000313" key="5">
    <source>
        <dbReference type="Proteomes" id="UP001612741"/>
    </source>
</evidence>
<proteinExistence type="inferred from homology"/>
<dbReference type="PRINTS" id="PR00080">
    <property type="entry name" value="SDRFAMILY"/>
</dbReference>
<feature type="region of interest" description="Disordered" evidence="3">
    <location>
        <begin position="237"/>
        <end position="260"/>
    </location>
</feature>
<feature type="compositionally biased region" description="Low complexity" evidence="3">
    <location>
        <begin position="49"/>
        <end position="76"/>
    </location>
</feature>
<evidence type="ECO:0000256" key="1">
    <source>
        <dbReference type="ARBA" id="ARBA00006484"/>
    </source>
</evidence>
<dbReference type="InterPro" id="IPR002347">
    <property type="entry name" value="SDR_fam"/>
</dbReference>
<dbReference type="RefSeq" id="WP_397090010.1">
    <property type="nucleotide sequence ID" value="NZ_JBITGY010000014.1"/>
</dbReference>
<comment type="similarity">
    <text evidence="1 2">Belongs to the short-chain dehydrogenases/reductases (SDR) family.</text>
</comment>
<dbReference type="InterPro" id="IPR036291">
    <property type="entry name" value="NAD(P)-bd_dom_sf"/>
</dbReference>
<feature type="region of interest" description="Disordered" evidence="3">
    <location>
        <begin position="49"/>
        <end position="104"/>
    </location>
</feature>
<evidence type="ECO:0000256" key="3">
    <source>
        <dbReference type="SAM" id="MobiDB-lite"/>
    </source>
</evidence>
<keyword evidence="5" id="KW-1185">Reference proteome</keyword>
<dbReference type="Gene3D" id="3.40.50.720">
    <property type="entry name" value="NAD(P)-binding Rossmann-like Domain"/>
    <property type="match status" value="1"/>
</dbReference>
<dbReference type="PANTHER" id="PTHR42760">
    <property type="entry name" value="SHORT-CHAIN DEHYDROGENASES/REDUCTASES FAMILY MEMBER"/>
    <property type="match status" value="1"/>
</dbReference>
<dbReference type="EC" id="1.1.1.-" evidence="4"/>
<reference evidence="4 5" key="1">
    <citation type="submission" date="2024-10" db="EMBL/GenBank/DDBJ databases">
        <title>The Natural Products Discovery Center: Release of the First 8490 Sequenced Strains for Exploring Actinobacteria Biosynthetic Diversity.</title>
        <authorList>
            <person name="Kalkreuter E."/>
            <person name="Kautsar S.A."/>
            <person name="Yang D."/>
            <person name="Bader C.D."/>
            <person name="Teijaro C.N."/>
            <person name="Fluegel L."/>
            <person name="Davis C.M."/>
            <person name="Simpson J.R."/>
            <person name="Lauterbach L."/>
            <person name="Steele A.D."/>
            <person name="Gui C."/>
            <person name="Meng S."/>
            <person name="Li G."/>
            <person name="Viehrig K."/>
            <person name="Ye F."/>
            <person name="Su P."/>
            <person name="Kiefer A.F."/>
            <person name="Nichols A."/>
            <person name="Cepeda A.J."/>
            <person name="Yan W."/>
            <person name="Fan B."/>
            <person name="Jiang Y."/>
            <person name="Adhikari A."/>
            <person name="Zheng C.-J."/>
            <person name="Schuster L."/>
            <person name="Cowan T.M."/>
            <person name="Smanski M.J."/>
            <person name="Chevrette M.G."/>
            <person name="De Carvalho L.P.S."/>
            <person name="Shen B."/>
        </authorList>
    </citation>
    <scope>NUCLEOTIDE SEQUENCE [LARGE SCALE GENOMIC DNA]</scope>
    <source>
        <strain evidence="4 5">NPDC050545</strain>
    </source>
</reference>
<feature type="compositionally biased region" description="Polar residues" evidence="3">
    <location>
        <begin position="77"/>
        <end position="96"/>
    </location>
</feature>
<organism evidence="4 5">
    <name type="scientific">Nonomuraea typhae</name>
    <dbReference type="NCBI Taxonomy" id="2603600"/>
    <lineage>
        <taxon>Bacteria</taxon>
        <taxon>Bacillati</taxon>
        <taxon>Actinomycetota</taxon>
        <taxon>Actinomycetes</taxon>
        <taxon>Streptosporangiales</taxon>
        <taxon>Streptosporangiaceae</taxon>
        <taxon>Nonomuraea</taxon>
    </lineage>
</organism>
<comment type="caution">
    <text evidence="4">The sequence shown here is derived from an EMBL/GenBank/DDBJ whole genome shotgun (WGS) entry which is preliminary data.</text>
</comment>
<dbReference type="PRINTS" id="PR00081">
    <property type="entry name" value="GDHRDH"/>
</dbReference>
<protein>
    <submittedName>
        <fullName evidence="4">SDR family NAD(P)-dependent oxidoreductase</fullName>
        <ecNumber evidence="4">1.1.1.-</ecNumber>
    </submittedName>
</protein>
<dbReference type="Pfam" id="PF13561">
    <property type="entry name" value="adh_short_C2"/>
    <property type="match status" value="1"/>
</dbReference>
<name>A0ABW7Z8J5_9ACTN</name>